<sequence>MYTEYRNTNAHGTTMSYYNEYTYSDNGSDAGTEYTYTSHANRDKANGFAADAPKDKLKFKITRNISEFEYLKKNVQITIFGSGQQGTTIRNAVTGKYYDGHFVGSANEYEYYKVALCTGEVGGGETVFLFYDSLQQYTSHMAGKLNPTSSTRYRGRRGQNY</sequence>
<proteinExistence type="predicted"/>
<dbReference type="EMBL" id="MN739046">
    <property type="protein sequence ID" value="QHS85646.1"/>
    <property type="molecule type" value="Genomic_DNA"/>
</dbReference>
<accession>A0A6C0B0N8</accession>
<reference evidence="1" key="1">
    <citation type="journal article" date="2020" name="Nature">
        <title>Giant virus diversity and host interactions through global metagenomics.</title>
        <authorList>
            <person name="Schulz F."/>
            <person name="Roux S."/>
            <person name="Paez-Espino D."/>
            <person name="Jungbluth S."/>
            <person name="Walsh D.A."/>
            <person name="Denef V.J."/>
            <person name="McMahon K.D."/>
            <person name="Konstantinidis K.T."/>
            <person name="Eloe-Fadrosh E.A."/>
            <person name="Kyrpides N.C."/>
            <person name="Woyke T."/>
        </authorList>
    </citation>
    <scope>NUCLEOTIDE SEQUENCE</scope>
    <source>
        <strain evidence="1">GVMAG-M-3300009182-78</strain>
    </source>
</reference>
<organism evidence="1">
    <name type="scientific">viral metagenome</name>
    <dbReference type="NCBI Taxonomy" id="1070528"/>
    <lineage>
        <taxon>unclassified sequences</taxon>
        <taxon>metagenomes</taxon>
        <taxon>organismal metagenomes</taxon>
    </lineage>
</organism>
<dbReference type="AlphaFoldDB" id="A0A6C0B0N8"/>
<protein>
    <submittedName>
        <fullName evidence="1">Uncharacterized protein</fullName>
    </submittedName>
</protein>
<evidence type="ECO:0000313" key="1">
    <source>
        <dbReference type="EMBL" id="QHS85646.1"/>
    </source>
</evidence>
<name>A0A6C0B0N8_9ZZZZ</name>